<dbReference type="KEGG" id="qdo:H9Q78_04025"/>
<dbReference type="SMART" id="SM00052">
    <property type="entry name" value="EAL"/>
    <property type="match status" value="1"/>
</dbReference>
<evidence type="ECO:0000313" key="4">
    <source>
        <dbReference type="Proteomes" id="UP000515823"/>
    </source>
</evidence>
<keyword evidence="4" id="KW-1185">Reference proteome</keyword>
<dbReference type="Gene3D" id="3.30.450.40">
    <property type="match status" value="1"/>
</dbReference>
<organism evidence="3 4">
    <name type="scientific">Qiania dongpingensis</name>
    <dbReference type="NCBI Taxonomy" id="2763669"/>
    <lineage>
        <taxon>Bacteria</taxon>
        <taxon>Bacillati</taxon>
        <taxon>Bacillota</taxon>
        <taxon>Clostridia</taxon>
        <taxon>Lachnospirales</taxon>
        <taxon>Lachnospiraceae</taxon>
        <taxon>Qiania</taxon>
    </lineage>
</organism>
<dbReference type="InterPro" id="IPR029016">
    <property type="entry name" value="GAF-like_dom_sf"/>
</dbReference>
<dbReference type="InterPro" id="IPR043128">
    <property type="entry name" value="Rev_trsase/Diguanyl_cyclase"/>
</dbReference>
<dbReference type="CDD" id="cd01949">
    <property type="entry name" value="GGDEF"/>
    <property type="match status" value="1"/>
</dbReference>
<dbReference type="Gene3D" id="3.30.70.270">
    <property type="match status" value="1"/>
</dbReference>
<dbReference type="InterPro" id="IPR000160">
    <property type="entry name" value="GGDEF_dom"/>
</dbReference>
<dbReference type="SUPFAM" id="SSF141868">
    <property type="entry name" value="EAL domain-like"/>
    <property type="match status" value="1"/>
</dbReference>
<dbReference type="SUPFAM" id="SSF55781">
    <property type="entry name" value="GAF domain-like"/>
    <property type="match status" value="1"/>
</dbReference>
<evidence type="ECO:0000313" key="3">
    <source>
        <dbReference type="EMBL" id="QNM06964.1"/>
    </source>
</evidence>
<dbReference type="EMBL" id="CP060634">
    <property type="protein sequence ID" value="QNM06964.1"/>
    <property type="molecule type" value="Genomic_DNA"/>
</dbReference>
<dbReference type="Proteomes" id="UP000515823">
    <property type="component" value="Chromosome"/>
</dbReference>
<evidence type="ECO:0000259" key="2">
    <source>
        <dbReference type="PROSITE" id="PS50887"/>
    </source>
</evidence>
<dbReference type="Pfam" id="PF00563">
    <property type="entry name" value="EAL"/>
    <property type="match status" value="1"/>
</dbReference>
<dbReference type="GO" id="GO:0071111">
    <property type="term" value="F:cyclic-guanylate-specific phosphodiesterase activity"/>
    <property type="evidence" value="ECO:0007669"/>
    <property type="project" value="InterPro"/>
</dbReference>
<sequence length="693" mass="80229">MDETENMIYISEPETYEIVYLNRSARKNFGITGEEWKGQPCYKLFQDRETPCPFCTNATLKKDNFYVWKHYNKLLGRHYRLYDKLVEFGGRKLRLEICADVTEAEAVARNLELQLSIEETLVKCIHTLSDNLDMGKAINELLRIIGEFYGADRSCLFEYDRKRQILSNTYEWCRDGVPSEIDDLQKLPLREAEPWQGLFREKGEFYIGPGSKWKKDYPVEYQLLESQGIKSMMAVPLQIGEKNTGFIGVENPSWGTELSGLLKSVSYFIQNDISKRKMIERFREQGHVDSLTGIGNRNRYMEVVGRLQKECPDSLGVVFIDINDLKLANDSYGHEYGDRMIQNVAYGLKTIFSEHAYRIGGDEFVALSVNGSREEFDEKVRKLLQYKEEKGICDFSMGSNFIEGDVDAEVQIAKSDYMMYSEKQLYYSRPEGCKSIHHKAIGREMRREIEQNSFQVYLQPQFRLKDGVLHSAEALVRKKDPDGGIIFPDKFISLYEAERVIQHLDMYVFEEACRILAAWREAGYSCVPISINFSRISLMGVNVVKKLADIRDRYQIKPELLAIETTESINKINAHVLRQLMREFAEHDFRFVLDDFGSENSNLAIFTNMNFAELKLDRSLIKNIDKNETACLVVEHMIAMCKSIGNVTCVAEGIETERQLELLKQYSCDTGQGYLFSKPLPEPEFREKYLKKL</sequence>
<feature type="domain" description="GGDEF" evidence="2">
    <location>
        <begin position="313"/>
        <end position="441"/>
    </location>
</feature>
<dbReference type="Gene3D" id="3.20.20.450">
    <property type="entry name" value="EAL domain"/>
    <property type="match status" value="1"/>
</dbReference>
<dbReference type="AlphaFoldDB" id="A0A7G9G832"/>
<dbReference type="InterPro" id="IPR029787">
    <property type="entry name" value="Nucleotide_cyclase"/>
</dbReference>
<reference evidence="3 4" key="1">
    <citation type="submission" date="2020-08" db="EMBL/GenBank/DDBJ databases">
        <authorList>
            <person name="Liu C."/>
            <person name="Sun Q."/>
        </authorList>
    </citation>
    <scope>NUCLEOTIDE SEQUENCE [LARGE SCALE GENOMIC DNA]</scope>
    <source>
        <strain evidence="3 4">NSJ-38</strain>
    </source>
</reference>
<dbReference type="PANTHER" id="PTHR33121:SF70">
    <property type="entry name" value="SIGNALING PROTEIN YKOW"/>
    <property type="match status" value="1"/>
</dbReference>
<dbReference type="InterPro" id="IPR001633">
    <property type="entry name" value="EAL_dom"/>
</dbReference>
<dbReference type="SUPFAM" id="SSF55785">
    <property type="entry name" value="PYP-like sensor domain (PAS domain)"/>
    <property type="match status" value="1"/>
</dbReference>
<dbReference type="PROSITE" id="PS50883">
    <property type="entry name" value="EAL"/>
    <property type="match status" value="1"/>
</dbReference>
<dbReference type="SMART" id="SM00267">
    <property type="entry name" value="GGDEF"/>
    <property type="match status" value="1"/>
</dbReference>
<dbReference type="PROSITE" id="PS50887">
    <property type="entry name" value="GGDEF"/>
    <property type="match status" value="1"/>
</dbReference>
<protein>
    <submittedName>
        <fullName evidence="3">GGDEF domain-containing protein</fullName>
    </submittedName>
</protein>
<dbReference type="InterPro" id="IPR035919">
    <property type="entry name" value="EAL_sf"/>
</dbReference>
<dbReference type="PANTHER" id="PTHR33121">
    <property type="entry name" value="CYCLIC DI-GMP PHOSPHODIESTERASE PDEF"/>
    <property type="match status" value="1"/>
</dbReference>
<dbReference type="InterPro" id="IPR050706">
    <property type="entry name" value="Cyclic-di-GMP_PDE-like"/>
</dbReference>
<name>A0A7G9G832_9FIRM</name>
<dbReference type="Pfam" id="PF00990">
    <property type="entry name" value="GGDEF"/>
    <property type="match status" value="1"/>
</dbReference>
<dbReference type="CDD" id="cd01948">
    <property type="entry name" value="EAL"/>
    <property type="match status" value="1"/>
</dbReference>
<dbReference type="NCBIfam" id="TIGR00254">
    <property type="entry name" value="GGDEF"/>
    <property type="match status" value="1"/>
</dbReference>
<dbReference type="InterPro" id="IPR035965">
    <property type="entry name" value="PAS-like_dom_sf"/>
</dbReference>
<evidence type="ECO:0000259" key="1">
    <source>
        <dbReference type="PROSITE" id="PS50883"/>
    </source>
</evidence>
<proteinExistence type="predicted"/>
<feature type="domain" description="EAL" evidence="1">
    <location>
        <begin position="438"/>
        <end position="693"/>
    </location>
</feature>
<dbReference type="SUPFAM" id="SSF55073">
    <property type="entry name" value="Nucleotide cyclase"/>
    <property type="match status" value="1"/>
</dbReference>
<gene>
    <name evidence="3" type="ORF">H9Q78_04025</name>
</gene>
<accession>A0A7G9G832</accession>